<dbReference type="Gene3D" id="3.30.1490.20">
    <property type="entry name" value="ATP-grasp fold, A domain"/>
    <property type="match status" value="1"/>
</dbReference>
<dbReference type="InterPro" id="IPR011761">
    <property type="entry name" value="ATP-grasp"/>
</dbReference>
<dbReference type="NCBIfam" id="TIGR00768">
    <property type="entry name" value="rimK_fam"/>
    <property type="match status" value="1"/>
</dbReference>
<dbReference type="AlphaFoldDB" id="A0A5C5WF28"/>
<evidence type="ECO:0000313" key="6">
    <source>
        <dbReference type="EMBL" id="TWT49137.1"/>
    </source>
</evidence>
<dbReference type="GO" id="GO:0005524">
    <property type="term" value="F:ATP binding"/>
    <property type="evidence" value="ECO:0007669"/>
    <property type="project" value="UniProtKB-UniRule"/>
</dbReference>
<dbReference type="Gene3D" id="3.40.50.20">
    <property type="match status" value="1"/>
</dbReference>
<dbReference type="Proteomes" id="UP000316598">
    <property type="component" value="Unassembled WGS sequence"/>
</dbReference>
<keyword evidence="1" id="KW-0479">Metal-binding</keyword>
<gene>
    <name evidence="6" type="primary">rimK_2</name>
    <name evidence="6" type="ORF">Pla22_43290</name>
</gene>
<proteinExistence type="predicted"/>
<dbReference type="EMBL" id="SJPI01000003">
    <property type="protein sequence ID" value="TWT49137.1"/>
    <property type="molecule type" value="Genomic_DNA"/>
</dbReference>
<dbReference type="GO" id="GO:0018169">
    <property type="term" value="F:ribosomal S6-glutamic acid ligase activity"/>
    <property type="evidence" value="ECO:0007669"/>
    <property type="project" value="TreeGrafter"/>
</dbReference>
<dbReference type="GO" id="GO:0005737">
    <property type="term" value="C:cytoplasm"/>
    <property type="evidence" value="ECO:0007669"/>
    <property type="project" value="TreeGrafter"/>
</dbReference>
<dbReference type="SUPFAM" id="SSF56059">
    <property type="entry name" value="Glutathione synthetase ATP-binding domain-like"/>
    <property type="match status" value="1"/>
</dbReference>
<dbReference type="PANTHER" id="PTHR21621">
    <property type="entry name" value="RIBOSOMAL PROTEIN S6 MODIFICATION PROTEIN"/>
    <property type="match status" value="1"/>
</dbReference>
<evidence type="ECO:0000256" key="2">
    <source>
        <dbReference type="ARBA" id="ARBA00022741"/>
    </source>
</evidence>
<name>A0A5C5WF28_9BACT</name>
<keyword evidence="3 4" id="KW-0067">ATP-binding</keyword>
<protein>
    <submittedName>
        <fullName evidence="6">Ribosomal protein S6 modification protein</fullName>
    </submittedName>
</protein>
<dbReference type="Pfam" id="PF08443">
    <property type="entry name" value="RimK"/>
    <property type="match status" value="1"/>
</dbReference>
<dbReference type="GO" id="GO:0009432">
    <property type="term" value="P:SOS response"/>
    <property type="evidence" value="ECO:0007669"/>
    <property type="project" value="TreeGrafter"/>
</dbReference>
<comment type="caution">
    <text evidence="6">The sequence shown here is derived from an EMBL/GenBank/DDBJ whole genome shotgun (WGS) entry which is preliminary data.</text>
</comment>
<dbReference type="InterPro" id="IPR013815">
    <property type="entry name" value="ATP_grasp_subdomain_1"/>
</dbReference>
<keyword evidence="7" id="KW-1185">Reference proteome</keyword>
<dbReference type="InterPro" id="IPR004666">
    <property type="entry name" value="Rp_bS6_RimK/Lys_biosynth_LsyX"/>
</dbReference>
<organism evidence="6 7">
    <name type="scientific">Rubripirellula amarantea</name>
    <dbReference type="NCBI Taxonomy" id="2527999"/>
    <lineage>
        <taxon>Bacteria</taxon>
        <taxon>Pseudomonadati</taxon>
        <taxon>Planctomycetota</taxon>
        <taxon>Planctomycetia</taxon>
        <taxon>Pirellulales</taxon>
        <taxon>Pirellulaceae</taxon>
        <taxon>Rubripirellula</taxon>
    </lineage>
</organism>
<evidence type="ECO:0000259" key="5">
    <source>
        <dbReference type="PROSITE" id="PS50975"/>
    </source>
</evidence>
<evidence type="ECO:0000313" key="7">
    <source>
        <dbReference type="Proteomes" id="UP000316598"/>
    </source>
</evidence>
<dbReference type="Gene3D" id="3.30.470.20">
    <property type="entry name" value="ATP-grasp fold, B domain"/>
    <property type="match status" value="1"/>
</dbReference>
<evidence type="ECO:0000256" key="4">
    <source>
        <dbReference type="PROSITE-ProRule" id="PRU00409"/>
    </source>
</evidence>
<reference evidence="6 7" key="1">
    <citation type="submission" date="2019-02" db="EMBL/GenBank/DDBJ databases">
        <title>Deep-cultivation of Planctomycetes and their phenomic and genomic characterization uncovers novel biology.</title>
        <authorList>
            <person name="Wiegand S."/>
            <person name="Jogler M."/>
            <person name="Boedeker C."/>
            <person name="Pinto D."/>
            <person name="Vollmers J."/>
            <person name="Rivas-Marin E."/>
            <person name="Kohn T."/>
            <person name="Peeters S.H."/>
            <person name="Heuer A."/>
            <person name="Rast P."/>
            <person name="Oberbeckmann S."/>
            <person name="Bunk B."/>
            <person name="Jeske O."/>
            <person name="Meyerdierks A."/>
            <person name="Storesund J.E."/>
            <person name="Kallscheuer N."/>
            <person name="Luecker S."/>
            <person name="Lage O.M."/>
            <person name="Pohl T."/>
            <person name="Merkel B.J."/>
            <person name="Hornburger P."/>
            <person name="Mueller R.-W."/>
            <person name="Bruemmer F."/>
            <person name="Labrenz M."/>
            <person name="Spormann A.M."/>
            <person name="Op Den Camp H."/>
            <person name="Overmann J."/>
            <person name="Amann R."/>
            <person name="Jetten M.S.M."/>
            <person name="Mascher T."/>
            <person name="Medema M.H."/>
            <person name="Devos D.P."/>
            <person name="Kaster A.-K."/>
            <person name="Ovreas L."/>
            <person name="Rohde M."/>
            <person name="Galperin M.Y."/>
            <person name="Jogler C."/>
        </authorList>
    </citation>
    <scope>NUCLEOTIDE SEQUENCE [LARGE SCALE GENOMIC DNA]</scope>
    <source>
        <strain evidence="6 7">Pla22</strain>
    </source>
</reference>
<dbReference type="InterPro" id="IPR013651">
    <property type="entry name" value="ATP-grasp_RimK-type"/>
</dbReference>
<sequence length="306" mass="32942">MGFHENNSAGKSRFLMLGGGEGWHANQLRQACQVRGCELELATYQSLAGSVQGDGVTITCAHGDVRNFDAVLTRTMPAGSLEQITFRLATLHHLQKVNSRIINSPRSLEIAIDKFASLAVVASLGCRVPSTRVVQSRREAMDAYAELGGDCVVKPIFGGEGFGVMRVSDPELARTTFATLDQLGCVMYVQAFVPPGGADTRLLKIGDEVISLRRTNAGDFRTNRTHGGTAERVETQSWHRDLAFRVCNEIGLTIASVDLIDCQTDGYRVIEVNGIPGWQGAQSACDVSIAGLIIDTLLSTETLVAS</sequence>
<keyword evidence="2 4" id="KW-0547">Nucleotide-binding</keyword>
<dbReference type="RefSeq" id="WP_146516701.1">
    <property type="nucleotide sequence ID" value="NZ_SJPI01000003.1"/>
</dbReference>
<evidence type="ECO:0000256" key="3">
    <source>
        <dbReference type="ARBA" id="ARBA00022840"/>
    </source>
</evidence>
<dbReference type="OrthoDB" id="9786585at2"/>
<dbReference type="PROSITE" id="PS50975">
    <property type="entry name" value="ATP_GRASP"/>
    <property type="match status" value="1"/>
</dbReference>
<evidence type="ECO:0000256" key="1">
    <source>
        <dbReference type="ARBA" id="ARBA00022723"/>
    </source>
</evidence>
<feature type="domain" description="ATP-grasp" evidence="5">
    <location>
        <begin position="118"/>
        <end position="298"/>
    </location>
</feature>
<accession>A0A5C5WF28</accession>
<dbReference type="PANTHER" id="PTHR21621:SF0">
    <property type="entry name" value="BETA-CITRYLGLUTAMATE SYNTHASE B-RELATED"/>
    <property type="match status" value="1"/>
</dbReference>
<dbReference type="GO" id="GO:0046872">
    <property type="term" value="F:metal ion binding"/>
    <property type="evidence" value="ECO:0007669"/>
    <property type="project" value="UniProtKB-KW"/>
</dbReference>